<evidence type="ECO:0000313" key="1">
    <source>
        <dbReference type="EMBL" id="MDX8332999.1"/>
    </source>
</evidence>
<comment type="caution">
    <text evidence="1">The sequence shown here is derived from an EMBL/GenBank/DDBJ whole genome shotgun (WGS) entry which is preliminary data.</text>
</comment>
<dbReference type="EMBL" id="JAVRAD010000032">
    <property type="protein sequence ID" value="MDX8332999.1"/>
    <property type="molecule type" value="Genomic_DNA"/>
</dbReference>
<gene>
    <name evidence="1" type="ORF">RMS29_27800</name>
</gene>
<organism evidence="1 2">
    <name type="scientific">Agrobacterium rosae</name>
    <dbReference type="NCBI Taxonomy" id="1972867"/>
    <lineage>
        <taxon>Bacteria</taxon>
        <taxon>Pseudomonadati</taxon>
        <taxon>Pseudomonadota</taxon>
        <taxon>Alphaproteobacteria</taxon>
        <taxon>Hyphomicrobiales</taxon>
        <taxon>Rhizobiaceae</taxon>
        <taxon>Rhizobium/Agrobacterium group</taxon>
        <taxon>Agrobacterium</taxon>
    </lineage>
</organism>
<sequence length="137" mass="15783">MIFINLPTVPKLLIFGTVGVNIVSQPKRDAMLERVREIVGSAEVTAYERVALYEDRDQIETERCYVEALYHGEDGYFLVVENNVFALSQQAAFSWLNRRGFYEIMLAIYSEIEGAEMGLPEGDYFYELVQSEKIRKP</sequence>
<dbReference type="Proteomes" id="UP001277561">
    <property type="component" value="Unassembled WGS sequence"/>
</dbReference>
<name>A0ABU4W6T9_9HYPH</name>
<reference evidence="1" key="1">
    <citation type="journal article" date="2023" name="Phytobiomes J">
        <title>Deciphering the key players within the bacterial microbiota associated with aerial crown gall tumors on rhododendron: Insights into the gallobiome.</title>
        <authorList>
            <person name="Kuzmanovic N."/>
            <person name="Nesme J."/>
            <person name="Wolf J."/>
            <person name="Neumann-Schaal M."/>
            <person name="Petersen J."/>
            <person name="Fernandez-Gnecco G."/>
            <person name="Sproeer C."/>
            <person name="Bunk B."/>
            <person name="Overmann J."/>
            <person name="Sorensen S.J."/>
            <person name="Idczak E."/>
            <person name="Smalla K."/>
        </authorList>
    </citation>
    <scope>NUCLEOTIDE SEQUENCE [LARGE SCALE GENOMIC DNA]</scope>
    <source>
        <strain evidence="1">Rho-14.1</strain>
    </source>
</reference>
<proteinExistence type="predicted"/>
<keyword evidence="2" id="KW-1185">Reference proteome</keyword>
<evidence type="ECO:0000313" key="2">
    <source>
        <dbReference type="Proteomes" id="UP001277561"/>
    </source>
</evidence>
<dbReference type="RefSeq" id="WP_320188984.1">
    <property type="nucleotide sequence ID" value="NZ_CP192773.1"/>
</dbReference>
<protein>
    <submittedName>
        <fullName evidence="1">Uncharacterized protein</fullName>
    </submittedName>
</protein>
<accession>A0ABU4W6T9</accession>